<dbReference type="RefSeq" id="WP_184880042.1">
    <property type="nucleotide sequence ID" value="NZ_BAAAHD010000002.1"/>
</dbReference>
<dbReference type="PANTHER" id="PTHR11795">
    <property type="entry name" value="BRANCHED-CHAIN AMINO ACID TRANSPORT SYSTEM PERMEASE PROTEIN LIVH"/>
    <property type="match status" value="1"/>
</dbReference>
<evidence type="ECO:0000256" key="7">
    <source>
        <dbReference type="ARBA" id="ARBA00023136"/>
    </source>
</evidence>
<comment type="subcellular location">
    <subcellularLocation>
        <location evidence="1">Cell membrane</location>
        <topology evidence="1">Multi-pass membrane protein</topology>
    </subcellularLocation>
</comment>
<feature type="transmembrane region" description="Helical" evidence="9">
    <location>
        <begin position="100"/>
        <end position="121"/>
    </location>
</feature>
<protein>
    <submittedName>
        <fullName evidence="10">Branched-chain amino acid ABC transporter permease</fullName>
    </submittedName>
    <submittedName>
        <fullName evidence="11">Branched-subunit amino acid ABC-type transport system permease component</fullName>
    </submittedName>
</protein>
<dbReference type="EMBL" id="BAAAHD010000002">
    <property type="protein sequence ID" value="GAA0546043.1"/>
    <property type="molecule type" value="Genomic_DNA"/>
</dbReference>
<reference evidence="10" key="1">
    <citation type="journal article" date="2014" name="Int. J. Syst. Evol. Microbiol.">
        <title>Complete genome of a new Firmicutes species belonging to the dominant human colonic microbiota ('Ruminococcus bicirculans') reveals two chromosomes and a selective capacity to utilize plant glucans.</title>
        <authorList>
            <consortium name="NISC Comparative Sequencing Program"/>
            <person name="Wegmann U."/>
            <person name="Louis P."/>
            <person name="Goesmann A."/>
            <person name="Henrissat B."/>
            <person name="Duncan S.H."/>
            <person name="Flint H.J."/>
        </authorList>
    </citation>
    <scope>NUCLEOTIDE SEQUENCE</scope>
    <source>
        <strain evidence="10">JCM 10667</strain>
    </source>
</reference>
<dbReference type="GO" id="GO:0022857">
    <property type="term" value="F:transmembrane transporter activity"/>
    <property type="evidence" value="ECO:0007669"/>
    <property type="project" value="InterPro"/>
</dbReference>
<evidence type="ECO:0000313" key="12">
    <source>
        <dbReference type="Proteomes" id="UP000549343"/>
    </source>
</evidence>
<reference evidence="10" key="4">
    <citation type="submission" date="2023-12" db="EMBL/GenBank/DDBJ databases">
        <authorList>
            <person name="Sun Q."/>
            <person name="Inoue M."/>
        </authorList>
    </citation>
    <scope>NUCLEOTIDE SEQUENCE</scope>
    <source>
        <strain evidence="10">JCM 10667</strain>
    </source>
</reference>
<dbReference type="Proteomes" id="UP000549343">
    <property type="component" value="Unassembled WGS sequence"/>
</dbReference>
<evidence type="ECO:0000313" key="11">
    <source>
        <dbReference type="EMBL" id="MBB4772538.1"/>
    </source>
</evidence>
<evidence type="ECO:0000313" key="10">
    <source>
        <dbReference type="EMBL" id="GAA0546043.1"/>
    </source>
</evidence>
<evidence type="ECO:0000313" key="13">
    <source>
        <dbReference type="Proteomes" id="UP001501427"/>
    </source>
</evidence>
<dbReference type="CDD" id="cd06582">
    <property type="entry name" value="TM_PBP1_LivH_like"/>
    <property type="match status" value="1"/>
</dbReference>
<dbReference type="EMBL" id="JACHMV010000001">
    <property type="protein sequence ID" value="MBB4772538.1"/>
    <property type="molecule type" value="Genomic_DNA"/>
</dbReference>
<organism evidence="11 12">
    <name type="scientific">Actinomadura livida</name>
    <dbReference type="NCBI Taxonomy" id="79909"/>
    <lineage>
        <taxon>Bacteria</taxon>
        <taxon>Bacillati</taxon>
        <taxon>Actinomycetota</taxon>
        <taxon>Actinomycetes</taxon>
        <taxon>Streptosporangiales</taxon>
        <taxon>Thermomonosporaceae</taxon>
        <taxon>Actinomadura</taxon>
    </lineage>
</organism>
<evidence type="ECO:0000256" key="2">
    <source>
        <dbReference type="ARBA" id="ARBA00022448"/>
    </source>
</evidence>
<dbReference type="AlphaFoldDB" id="A0A7W7MVH0"/>
<dbReference type="InterPro" id="IPR052157">
    <property type="entry name" value="BCAA_transport_permease"/>
</dbReference>
<gene>
    <name evidence="11" type="ORF">F4557_000956</name>
    <name evidence="10" type="ORF">GCM10009546_05130</name>
</gene>
<dbReference type="Pfam" id="PF02653">
    <property type="entry name" value="BPD_transp_2"/>
    <property type="match status" value="1"/>
</dbReference>
<comment type="similarity">
    <text evidence="8">Belongs to the binding-protein-dependent transport system permease family. LivHM subfamily.</text>
</comment>
<dbReference type="GO" id="GO:0005886">
    <property type="term" value="C:plasma membrane"/>
    <property type="evidence" value="ECO:0007669"/>
    <property type="project" value="UniProtKB-SubCell"/>
</dbReference>
<keyword evidence="4 9" id="KW-0812">Transmembrane</keyword>
<evidence type="ECO:0000256" key="5">
    <source>
        <dbReference type="ARBA" id="ARBA00022970"/>
    </source>
</evidence>
<feature type="transmembrane region" description="Helical" evidence="9">
    <location>
        <begin position="198"/>
        <end position="217"/>
    </location>
</feature>
<accession>A0A7W7MVH0</accession>
<keyword evidence="3" id="KW-1003">Cell membrane</keyword>
<feature type="transmembrane region" description="Helical" evidence="9">
    <location>
        <begin position="150"/>
        <end position="168"/>
    </location>
</feature>
<keyword evidence="13" id="KW-1185">Reference proteome</keyword>
<evidence type="ECO:0000256" key="4">
    <source>
        <dbReference type="ARBA" id="ARBA00022692"/>
    </source>
</evidence>
<dbReference type="Proteomes" id="UP001501427">
    <property type="component" value="Unassembled WGS sequence"/>
</dbReference>
<evidence type="ECO:0000256" key="9">
    <source>
        <dbReference type="SAM" id="Phobius"/>
    </source>
</evidence>
<dbReference type="PANTHER" id="PTHR11795:SF445">
    <property type="entry name" value="AMINO ACID ABC TRANSPORTER PERMEASE PROTEIN"/>
    <property type="match status" value="1"/>
</dbReference>
<evidence type="ECO:0000256" key="3">
    <source>
        <dbReference type="ARBA" id="ARBA00022475"/>
    </source>
</evidence>
<evidence type="ECO:0000256" key="6">
    <source>
        <dbReference type="ARBA" id="ARBA00022989"/>
    </source>
</evidence>
<keyword evidence="5" id="KW-0029">Amino-acid transport</keyword>
<comment type="caution">
    <text evidence="11">The sequence shown here is derived from an EMBL/GenBank/DDBJ whole genome shotgun (WGS) entry which is preliminary data.</text>
</comment>
<keyword evidence="2" id="KW-0813">Transport</keyword>
<proteinExistence type="inferred from homology"/>
<feature type="transmembrane region" description="Helical" evidence="9">
    <location>
        <begin position="269"/>
        <end position="289"/>
    </location>
</feature>
<sequence>MHDLLGAELWQLTANGLVRGAFYAALGAGLALVIGVTTRFHFAYALTYTVAPYAAFWVMDGLGAPFWPSALAGLGAAVALSVLLETAVYEPVARRAADRAMLAVLVTSIGVSTAGIALLQLKFGTSSLPFYGPQTQRHEIGPVQVSGFELQQAATCVLLVLVLTVFLARTPIGRSIKAVRSNPALAAVLGIGVRRVNLVCFAAAGLISGACALWYGLLYTVQPTMGDTTVIYGFVVAFLAGTRASPLRALPVGVGLGLLEQWASNWLSLQWTSTAVFVVLTGYLAFLAVRDRLPRLRPVSLKGA</sequence>
<reference evidence="13" key="2">
    <citation type="journal article" date="2019" name="Int. J. Syst. Evol. Microbiol.">
        <title>The Global Catalogue of Microorganisms (GCM) 10K type strain sequencing project: providing services to taxonomists for standard genome sequencing and annotation.</title>
        <authorList>
            <consortium name="The Broad Institute Genomics Platform"/>
            <consortium name="The Broad Institute Genome Sequencing Center for Infectious Disease"/>
            <person name="Wu L."/>
            <person name="Ma J."/>
        </authorList>
    </citation>
    <scope>NUCLEOTIDE SEQUENCE [LARGE SCALE GENOMIC DNA]</scope>
    <source>
        <strain evidence="13">JCM 10667</strain>
    </source>
</reference>
<reference evidence="11 12" key="3">
    <citation type="submission" date="2020-08" db="EMBL/GenBank/DDBJ databases">
        <title>Sequencing the genomes of 1000 actinobacteria strains.</title>
        <authorList>
            <person name="Klenk H.-P."/>
        </authorList>
    </citation>
    <scope>NUCLEOTIDE SEQUENCE [LARGE SCALE GENOMIC DNA]</scope>
    <source>
        <strain evidence="11 12">DSM 44772</strain>
    </source>
</reference>
<evidence type="ECO:0000256" key="8">
    <source>
        <dbReference type="ARBA" id="ARBA00037998"/>
    </source>
</evidence>
<feature type="transmembrane region" description="Helical" evidence="9">
    <location>
        <begin position="65"/>
        <end position="88"/>
    </location>
</feature>
<dbReference type="InterPro" id="IPR001851">
    <property type="entry name" value="ABC_transp_permease"/>
</dbReference>
<evidence type="ECO:0000256" key="1">
    <source>
        <dbReference type="ARBA" id="ARBA00004651"/>
    </source>
</evidence>
<dbReference type="GO" id="GO:0006865">
    <property type="term" value="P:amino acid transport"/>
    <property type="evidence" value="ECO:0007669"/>
    <property type="project" value="UniProtKB-KW"/>
</dbReference>
<keyword evidence="6 9" id="KW-1133">Transmembrane helix</keyword>
<name>A0A7W7MVH0_9ACTN</name>
<keyword evidence="7 9" id="KW-0472">Membrane</keyword>
<feature type="transmembrane region" description="Helical" evidence="9">
    <location>
        <begin position="20"/>
        <end position="37"/>
    </location>
</feature>